<evidence type="ECO:0000313" key="4">
    <source>
        <dbReference type="Proteomes" id="UP000001072"/>
    </source>
</evidence>
<dbReference type="HOGENOM" id="CLU_1086176_0_0_1"/>
<feature type="signal peptide" evidence="2">
    <location>
        <begin position="1"/>
        <end position="20"/>
    </location>
</feature>
<dbReference type="InParanoid" id="F4RT68"/>
<organism evidence="4">
    <name type="scientific">Melampsora larici-populina (strain 98AG31 / pathotype 3-4-7)</name>
    <name type="common">Poplar leaf rust fungus</name>
    <dbReference type="NCBI Taxonomy" id="747676"/>
    <lineage>
        <taxon>Eukaryota</taxon>
        <taxon>Fungi</taxon>
        <taxon>Dikarya</taxon>
        <taxon>Basidiomycota</taxon>
        <taxon>Pucciniomycotina</taxon>
        <taxon>Pucciniomycetes</taxon>
        <taxon>Pucciniales</taxon>
        <taxon>Melampsoraceae</taxon>
        <taxon>Melampsora</taxon>
    </lineage>
</organism>
<keyword evidence="2" id="KW-0732">Signal</keyword>
<keyword evidence="4" id="KW-1185">Reference proteome</keyword>
<evidence type="ECO:0000256" key="1">
    <source>
        <dbReference type="SAM" id="MobiDB-lite"/>
    </source>
</evidence>
<evidence type="ECO:0008006" key="5">
    <source>
        <dbReference type="Google" id="ProtNLM"/>
    </source>
</evidence>
<evidence type="ECO:0000256" key="2">
    <source>
        <dbReference type="SAM" id="SignalP"/>
    </source>
</evidence>
<feature type="chain" id="PRO_5003315519" description="Secreted protein" evidence="2">
    <location>
        <begin position="21"/>
        <end position="256"/>
    </location>
</feature>
<feature type="region of interest" description="Disordered" evidence="1">
    <location>
        <begin position="22"/>
        <end position="41"/>
    </location>
</feature>
<dbReference type="AlphaFoldDB" id="F4RT68"/>
<accession>F4RT68</accession>
<dbReference type="VEuPathDB" id="FungiDB:MELLADRAFT_64894"/>
<name>F4RT68_MELLP</name>
<dbReference type="RefSeq" id="XP_007412245.1">
    <property type="nucleotide sequence ID" value="XM_007412183.1"/>
</dbReference>
<dbReference type="KEGG" id="mlr:MELLADRAFT_64894"/>
<dbReference type="Proteomes" id="UP000001072">
    <property type="component" value="Unassembled WGS sequence"/>
</dbReference>
<protein>
    <recommendedName>
        <fullName evidence="5">Secreted protein</fullName>
    </recommendedName>
</protein>
<dbReference type="EMBL" id="GL883118">
    <property type="protein sequence ID" value="EGG04454.1"/>
    <property type="molecule type" value="Genomic_DNA"/>
</dbReference>
<evidence type="ECO:0000313" key="3">
    <source>
        <dbReference type="EMBL" id="EGG04454.1"/>
    </source>
</evidence>
<dbReference type="GeneID" id="18930333"/>
<gene>
    <name evidence="3" type="ORF">MELLADRAFT_64894</name>
</gene>
<dbReference type="OrthoDB" id="10415137at2759"/>
<proteinExistence type="predicted"/>
<sequence>MESIFLLMTILSSLFLPSIQDSTTSKTFSSSSNYRSTTTTTSTDNIHVHSGHSVILKSYSLGGDGVMCQHRARPNTVQPGNNNLVGAPVAVNLTAVNCQVQCYPRIDFLMQSYSRFSVTANISLIRFVFQDWGRLKFNLNFRVNPSRFWYKSLSENQRKENPLIEYTWARLGCETNRVVVQCEASPYEQPEGGSCIFGKRHMTDSYSVEQGEAYMNLRHSGDTLLTTSSILDHMPMDIFFQNLFRVYIDCESTDSG</sequence>
<reference evidence="4" key="1">
    <citation type="journal article" date="2011" name="Proc. Natl. Acad. Sci. U.S.A.">
        <title>Obligate biotrophy features unraveled by the genomic analysis of rust fungi.</title>
        <authorList>
            <person name="Duplessis S."/>
            <person name="Cuomo C.A."/>
            <person name="Lin Y.-C."/>
            <person name="Aerts A."/>
            <person name="Tisserant E."/>
            <person name="Veneault-Fourrey C."/>
            <person name="Joly D.L."/>
            <person name="Hacquard S."/>
            <person name="Amselem J."/>
            <person name="Cantarel B.L."/>
            <person name="Chiu R."/>
            <person name="Coutinho P.M."/>
            <person name="Feau N."/>
            <person name="Field M."/>
            <person name="Frey P."/>
            <person name="Gelhaye E."/>
            <person name="Goldberg J."/>
            <person name="Grabherr M.G."/>
            <person name="Kodira C.D."/>
            <person name="Kohler A."/>
            <person name="Kuees U."/>
            <person name="Lindquist E.A."/>
            <person name="Lucas S.M."/>
            <person name="Mago R."/>
            <person name="Mauceli E."/>
            <person name="Morin E."/>
            <person name="Murat C."/>
            <person name="Pangilinan J.L."/>
            <person name="Park R."/>
            <person name="Pearson M."/>
            <person name="Quesneville H."/>
            <person name="Rouhier N."/>
            <person name="Sakthikumar S."/>
            <person name="Salamov A.A."/>
            <person name="Schmutz J."/>
            <person name="Selles B."/>
            <person name="Shapiro H."/>
            <person name="Tanguay P."/>
            <person name="Tuskan G.A."/>
            <person name="Henrissat B."/>
            <person name="Van de Peer Y."/>
            <person name="Rouze P."/>
            <person name="Ellis J.G."/>
            <person name="Dodds P.N."/>
            <person name="Schein J.E."/>
            <person name="Zhong S."/>
            <person name="Hamelin R.C."/>
            <person name="Grigoriev I.V."/>
            <person name="Szabo L.J."/>
            <person name="Martin F."/>
        </authorList>
    </citation>
    <scope>NUCLEOTIDE SEQUENCE [LARGE SCALE GENOMIC DNA]</scope>
    <source>
        <strain evidence="4">98AG31 / pathotype 3-4-7</strain>
    </source>
</reference>